<reference evidence="1 2" key="1">
    <citation type="journal article" date="2018" name="Sci. Rep.">
        <title>Genomic signatures of local adaptation to the degree of environmental predictability in rotifers.</title>
        <authorList>
            <person name="Franch-Gras L."/>
            <person name="Hahn C."/>
            <person name="Garcia-Roger E.M."/>
            <person name="Carmona M.J."/>
            <person name="Serra M."/>
            <person name="Gomez A."/>
        </authorList>
    </citation>
    <scope>NUCLEOTIDE SEQUENCE [LARGE SCALE GENOMIC DNA]</scope>
    <source>
        <strain evidence="1">HYR1</strain>
    </source>
</reference>
<evidence type="ECO:0000313" key="2">
    <source>
        <dbReference type="Proteomes" id="UP000276133"/>
    </source>
</evidence>
<name>A0A3M7T274_BRAPC</name>
<dbReference type="EMBL" id="REGN01000413">
    <property type="protein sequence ID" value="RNA42106.1"/>
    <property type="molecule type" value="Genomic_DNA"/>
</dbReference>
<proteinExistence type="predicted"/>
<keyword evidence="2" id="KW-1185">Reference proteome</keyword>
<protein>
    <recommendedName>
        <fullName evidence="3">SWIM-type domain-containing protein</fullName>
    </recommendedName>
</protein>
<comment type="caution">
    <text evidence="1">The sequence shown here is derived from an EMBL/GenBank/DDBJ whole genome shotgun (WGS) entry which is preliminary data.</text>
</comment>
<organism evidence="1 2">
    <name type="scientific">Brachionus plicatilis</name>
    <name type="common">Marine rotifer</name>
    <name type="synonym">Brachionus muelleri</name>
    <dbReference type="NCBI Taxonomy" id="10195"/>
    <lineage>
        <taxon>Eukaryota</taxon>
        <taxon>Metazoa</taxon>
        <taxon>Spiralia</taxon>
        <taxon>Gnathifera</taxon>
        <taxon>Rotifera</taxon>
        <taxon>Eurotatoria</taxon>
        <taxon>Monogononta</taxon>
        <taxon>Pseudotrocha</taxon>
        <taxon>Ploima</taxon>
        <taxon>Brachionidae</taxon>
        <taxon>Brachionus</taxon>
    </lineage>
</organism>
<dbReference type="AlphaFoldDB" id="A0A3M7T274"/>
<dbReference type="Proteomes" id="UP000276133">
    <property type="component" value="Unassembled WGS sequence"/>
</dbReference>
<sequence>MDGSCRWYIKNNICKHSIGISRILNIPECEIPLSAKNIPIAEKRKPRRPAKAKQALIVHRNLVSKIKTLMDNLNDFLQKLEIKQESFKVCSYRIKVSVLLLVKVEKVMRVMTRIMKF</sequence>
<accession>A0A3M7T274</accession>
<evidence type="ECO:0000313" key="1">
    <source>
        <dbReference type="EMBL" id="RNA42106.1"/>
    </source>
</evidence>
<dbReference type="OrthoDB" id="119028at2759"/>
<gene>
    <name evidence="1" type="ORF">BpHYR1_033748</name>
</gene>
<evidence type="ECO:0008006" key="3">
    <source>
        <dbReference type="Google" id="ProtNLM"/>
    </source>
</evidence>